<keyword evidence="2" id="KW-0378">Hydrolase</keyword>
<evidence type="ECO:0000313" key="6">
    <source>
        <dbReference type="EMBL" id="KAF7315051.1"/>
    </source>
</evidence>
<evidence type="ECO:0000256" key="1">
    <source>
        <dbReference type="ARBA" id="ARBA00022741"/>
    </source>
</evidence>
<dbReference type="InterPro" id="IPR000330">
    <property type="entry name" value="SNF2_N"/>
</dbReference>
<dbReference type="GO" id="GO:0016787">
    <property type="term" value="F:hydrolase activity"/>
    <property type="evidence" value="ECO:0007669"/>
    <property type="project" value="UniProtKB-KW"/>
</dbReference>
<dbReference type="Pfam" id="PF00271">
    <property type="entry name" value="Helicase_C"/>
    <property type="match status" value="1"/>
</dbReference>
<feature type="compositionally biased region" description="Basic residues" evidence="4">
    <location>
        <begin position="923"/>
        <end position="932"/>
    </location>
</feature>
<dbReference type="EMBL" id="JACAZF010000001">
    <property type="protein sequence ID" value="KAF7315051.1"/>
    <property type="molecule type" value="Genomic_DNA"/>
</dbReference>
<feature type="compositionally biased region" description="Acidic residues" evidence="4">
    <location>
        <begin position="204"/>
        <end position="213"/>
    </location>
</feature>
<evidence type="ECO:0000259" key="5">
    <source>
        <dbReference type="PROSITE" id="PS51194"/>
    </source>
</evidence>
<feature type="compositionally biased region" description="Basic and acidic residues" evidence="4">
    <location>
        <begin position="127"/>
        <end position="151"/>
    </location>
</feature>
<keyword evidence="1" id="KW-0547">Nucleotide-binding</keyword>
<dbReference type="InterPro" id="IPR027417">
    <property type="entry name" value="P-loop_NTPase"/>
</dbReference>
<accession>A0A8H6TCR7</accession>
<dbReference type="RefSeq" id="XP_037225074.1">
    <property type="nucleotide sequence ID" value="XM_037357164.1"/>
</dbReference>
<feature type="compositionally biased region" description="Acidic residues" evidence="4">
    <location>
        <begin position="1017"/>
        <end position="1034"/>
    </location>
</feature>
<dbReference type="OrthoDB" id="413460at2759"/>
<keyword evidence="3" id="KW-0067">ATP-binding</keyword>
<dbReference type="SMART" id="SM00490">
    <property type="entry name" value="HELICc"/>
    <property type="match status" value="1"/>
</dbReference>
<dbReference type="Gene3D" id="3.40.50.10810">
    <property type="entry name" value="Tandem AAA-ATPase domain"/>
    <property type="match status" value="1"/>
</dbReference>
<feature type="region of interest" description="Disordered" evidence="4">
    <location>
        <begin position="921"/>
        <end position="946"/>
    </location>
</feature>
<gene>
    <name evidence="6" type="ORF">MIND_00019300</name>
</gene>
<dbReference type="PANTHER" id="PTHR45629:SF7">
    <property type="entry name" value="DNA EXCISION REPAIR PROTEIN ERCC-6-RELATED"/>
    <property type="match status" value="1"/>
</dbReference>
<dbReference type="Proteomes" id="UP000636479">
    <property type="component" value="Unassembled WGS sequence"/>
</dbReference>
<dbReference type="Pfam" id="PF00176">
    <property type="entry name" value="SNF2-rel_dom"/>
    <property type="match status" value="2"/>
</dbReference>
<dbReference type="SUPFAM" id="SSF52540">
    <property type="entry name" value="P-loop containing nucleoside triphosphate hydrolases"/>
    <property type="match status" value="2"/>
</dbReference>
<protein>
    <submittedName>
        <fullName evidence="6">RAD26-like SNF2 family DNA-dependent ATPase</fullName>
    </submittedName>
</protein>
<feature type="compositionally biased region" description="Basic residues" evidence="4">
    <location>
        <begin position="57"/>
        <end position="72"/>
    </location>
</feature>
<dbReference type="PROSITE" id="PS51194">
    <property type="entry name" value="HELICASE_CTER"/>
    <property type="match status" value="1"/>
</dbReference>
<dbReference type="PANTHER" id="PTHR45629">
    <property type="entry name" value="SNF2/RAD54 FAMILY MEMBER"/>
    <property type="match status" value="1"/>
</dbReference>
<name>A0A8H6TCR7_9AGAR</name>
<dbReference type="InterPro" id="IPR050496">
    <property type="entry name" value="SNF2_RAD54_helicase_repair"/>
</dbReference>
<dbReference type="AlphaFoldDB" id="A0A8H6TCR7"/>
<dbReference type="InterPro" id="IPR038718">
    <property type="entry name" value="SNF2-like_sf"/>
</dbReference>
<dbReference type="InterPro" id="IPR049730">
    <property type="entry name" value="SNF2/RAD54-like_C"/>
</dbReference>
<evidence type="ECO:0000256" key="4">
    <source>
        <dbReference type="SAM" id="MobiDB-lite"/>
    </source>
</evidence>
<dbReference type="InterPro" id="IPR001650">
    <property type="entry name" value="Helicase_C-like"/>
</dbReference>
<dbReference type="CDD" id="cd18793">
    <property type="entry name" value="SF2_C_SNF"/>
    <property type="match status" value="1"/>
</dbReference>
<proteinExistence type="predicted"/>
<evidence type="ECO:0000256" key="3">
    <source>
        <dbReference type="ARBA" id="ARBA00022840"/>
    </source>
</evidence>
<feature type="compositionally biased region" description="Acidic residues" evidence="4">
    <location>
        <begin position="152"/>
        <end position="177"/>
    </location>
</feature>
<dbReference type="GeneID" id="59339680"/>
<feature type="compositionally biased region" description="Acidic residues" evidence="4">
    <location>
        <begin position="227"/>
        <end position="250"/>
    </location>
</feature>
<organism evidence="6 7">
    <name type="scientific">Mycena indigotica</name>
    <dbReference type="NCBI Taxonomy" id="2126181"/>
    <lineage>
        <taxon>Eukaryota</taxon>
        <taxon>Fungi</taxon>
        <taxon>Dikarya</taxon>
        <taxon>Basidiomycota</taxon>
        <taxon>Agaricomycotina</taxon>
        <taxon>Agaricomycetes</taxon>
        <taxon>Agaricomycetidae</taxon>
        <taxon>Agaricales</taxon>
        <taxon>Marasmiineae</taxon>
        <taxon>Mycenaceae</taxon>
        <taxon>Mycena</taxon>
    </lineage>
</organism>
<feature type="region of interest" description="Disordered" evidence="4">
    <location>
        <begin position="35"/>
        <end position="269"/>
    </location>
</feature>
<dbReference type="Gene3D" id="3.40.50.300">
    <property type="entry name" value="P-loop containing nucleotide triphosphate hydrolases"/>
    <property type="match status" value="1"/>
</dbReference>
<reference evidence="6" key="1">
    <citation type="submission" date="2020-05" db="EMBL/GenBank/DDBJ databases">
        <title>Mycena genomes resolve the evolution of fungal bioluminescence.</title>
        <authorList>
            <person name="Tsai I.J."/>
        </authorList>
    </citation>
    <scope>NUCLEOTIDE SEQUENCE</scope>
    <source>
        <strain evidence="6">171206Taipei</strain>
    </source>
</reference>
<evidence type="ECO:0000313" key="7">
    <source>
        <dbReference type="Proteomes" id="UP000636479"/>
    </source>
</evidence>
<dbReference type="GO" id="GO:0005524">
    <property type="term" value="F:ATP binding"/>
    <property type="evidence" value="ECO:0007669"/>
    <property type="project" value="InterPro"/>
</dbReference>
<feature type="domain" description="Helicase C-terminal" evidence="5">
    <location>
        <begin position="635"/>
        <end position="793"/>
    </location>
</feature>
<keyword evidence="7" id="KW-1185">Reference proteome</keyword>
<sequence>MAPAKGSAYSKRICILHSSLPADAFEGTINSIAAPIEIDSDSDFNAGPIRKDDLDKRKKRKTKKPVSSRHKTTPRETPESFEDSEQEPPTKKRRTSRKQESRKQLHPYGPSPLLAYFKDSDAESNDDEHQPERERDTNLALEPDRARKPEPDYEADNDRSEEEEEEESDDSDDDGDNEPPKSMFSGYVKPKPQVGKTENHDPENSETESDDEMPSSLPKSKPLSDDSVTESDNEPEEAASQTESDDDIDVDYGPPRPKQRPLPNFPLAEGQEPMGALILDKSQGIRVPGAINTYLRPYQRDGIKFFWDRYNENRGALLGDDMGLVCALYHMLGNRLDVVGALCSRVRKTIQVISLLSAVMKKSGHKTDRERRRNHVMELQDGPQWAKHRKLPPANEKWPTALIIAPSSVVYNWDREFEKWGYFEGKISVVHIGPEQQRREVLEDFKLGRLDVGKLGTAKEWKFYVTDPLAMSQSSTATDVQQYRGRRVAMILKHRLLPLHFLRRTKEDVIAASMPKKTDQVVFCPLSEKQTEIYTKILAHPEIKLVLKRNNPCSCHSGKARGKCCHPYDKASVFRFLAVLLKLSNHLGLILPAPGDSPEQLQRNRELAAFAFPGGNAPSFQMAIMDANYCGKWTVLMSLLKEWRQDTEAKNKVLIFTKSVKLLDMMSFQLKMESISYIQLDGSTKGEDRMKLIDDFHNESKDIFVFLISILAGGTGLNLTGANKVVIFDPNWNPAHDLQAMDRAFRLGQKRDVSVFRLLGAGAIEELIYARQLYKQQQMQIGYSASIQTRYFEGVQGNSAKQGELFGLNNIFKLHDQGESTKHRIENAYIAQLDWKLKNARPGKKSKNDMDLDMAGMEGADGDDFAGLGALLFSEALPQQEEMPVPSTSKDAMAGMYVHENPDVLAPSKIEEERTAALEKRMRRESKKKKMKSAAADREGSPQEQWPPIRVHKKARLSSPASEDIRFEDRLHALIGTGIIDNPRELASFAQRFARYSPAEQASTLAILNNWTANAPDESDDEGVMSVDSEPEDI</sequence>
<comment type="caution">
    <text evidence="6">The sequence shown here is derived from an EMBL/GenBank/DDBJ whole genome shotgun (WGS) entry which is preliminary data.</text>
</comment>
<feature type="region of interest" description="Disordered" evidence="4">
    <location>
        <begin position="1013"/>
        <end position="1034"/>
    </location>
</feature>
<evidence type="ECO:0000256" key="2">
    <source>
        <dbReference type="ARBA" id="ARBA00022801"/>
    </source>
</evidence>